<comment type="caution">
    <text evidence="1">The sequence shown here is derived from an EMBL/GenBank/DDBJ whole genome shotgun (WGS) entry which is preliminary data.</text>
</comment>
<accession>A0AAD9H4V6</accession>
<organism evidence="1 2">
    <name type="scientific">Colletotrichum zoysiae</name>
    <dbReference type="NCBI Taxonomy" id="1216348"/>
    <lineage>
        <taxon>Eukaryota</taxon>
        <taxon>Fungi</taxon>
        <taxon>Dikarya</taxon>
        <taxon>Ascomycota</taxon>
        <taxon>Pezizomycotina</taxon>
        <taxon>Sordariomycetes</taxon>
        <taxon>Hypocreomycetidae</taxon>
        <taxon>Glomerellales</taxon>
        <taxon>Glomerellaceae</taxon>
        <taxon>Colletotrichum</taxon>
        <taxon>Colletotrichum graminicola species complex</taxon>
    </lineage>
</organism>
<keyword evidence="2" id="KW-1185">Reference proteome</keyword>
<gene>
    <name evidence="1" type="ORF">LX32DRAFT_710141</name>
</gene>
<sequence length="204" mass="23547">MLAPATSGRRKSSDLPTQGLSYICPTTLAGTHKDFSHFFFSMAIEARNRLIAEIDNNLHGKREWEEKSYDPLCANELCKTAFLILVERSGPMNRYGCYRCYTLQPEAAFDIMPPHIVIHPCRRLTVQEWKKDLLSMHNGEQRLRRSCIECGVRDGLYSDNSLVESMTNKTCWVCKCRLIHWVSPNVPYTKFRRCLGKSPIRPMD</sequence>
<dbReference type="AlphaFoldDB" id="A0AAD9H4V6"/>
<name>A0AAD9H4V6_9PEZI</name>
<dbReference type="EMBL" id="MU843040">
    <property type="protein sequence ID" value="KAK2022490.1"/>
    <property type="molecule type" value="Genomic_DNA"/>
</dbReference>
<dbReference type="Proteomes" id="UP001232148">
    <property type="component" value="Unassembled WGS sequence"/>
</dbReference>
<reference evidence="1" key="1">
    <citation type="submission" date="2021-06" db="EMBL/GenBank/DDBJ databases">
        <title>Comparative genomics, transcriptomics and evolutionary studies reveal genomic signatures of adaptation to plant cell wall in hemibiotrophic fungi.</title>
        <authorList>
            <consortium name="DOE Joint Genome Institute"/>
            <person name="Baroncelli R."/>
            <person name="Diaz J.F."/>
            <person name="Benocci T."/>
            <person name="Peng M."/>
            <person name="Battaglia E."/>
            <person name="Haridas S."/>
            <person name="Andreopoulos W."/>
            <person name="Labutti K."/>
            <person name="Pangilinan J."/>
            <person name="Floch G.L."/>
            <person name="Makela M.R."/>
            <person name="Henrissat B."/>
            <person name="Grigoriev I.V."/>
            <person name="Crouch J.A."/>
            <person name="De Vries R.P."/>
            <person name="Sukno S.A."/>
            <person name="Thon M.R."/>
        </authorList>
    </citation>
    <scope>NUCLEOTIDE SEQUENCE</scope>
    <source>
        <strain evidence="1">MAFF235873</strain>
    </source>
</reference>
<evidence type="ECO:0000313" key="1">
    <source>
        <dbReference type="EMBL" id="KAK2022490.1"/>
    </source>
</evidence>
<proteinExistence type="predicted"/>
<protein>
    <submittedName>
        <fullName evidence="1">Uncharacterized protein</fullName>
    </submittedName>
</protein>
<evidence type="ECO:0000313" key="2">
    <source>
        <dbReference type="Proteomes" id="UP001232148"/>
    </source>
</evidence>